<dbReference type="InterPro" id="IPR051804">
    <property type="entry name" value="Carb_Metab_Reg_Kinase/Isom"/>
</dbReference>
<dbReference type="EMBL" id="JANCPR020000031">
    <property type="protein sequence ID" value="MDJ1135672.1"/>
    <property type="molecule type" value="Genomic_DNA"/>
</dbReference>
<dbReference type="PANTHER" id="PTHR42742">
    <property type="entry name" value="TRANSCRIPTIONAL REPRESSOR MPRA"/>
    <property type="match status" value="1"/>
</dbReference>
<accession>A0ABT7A3M9</accession>
<feature type="domain" description="Phosphomannose isomerase type I catalytic" evidence="3">
    <location>
        <begin position="13"/>
        <end position="117"/>
    </location>
</feature>
<reference evidence="4 5" key="1">
    <citation type="submission" date="2023-05" db="EMBL/GenBank/DDBJ databases">
        <title>Streptantibioticus silvisoli sp. nov., acidotolerant actinomycetes 1 from pine litter.</title>
        <authorList>
            <person name="Swiecimska M."/>
            <person name="Golinska P."/>
            <person name="Sangal V."/>
            <person name="Wachnowicz B."/>
            <person name="Goodfellow M."/>
        </authorList>
    </citation>
    <scope>NUCLEOTIDE SEQUENCE [LARGE SCALE GENOMIC DNA]</scope>
    <source>
        <strain evidence="4 5">DSM 42109</strain>
    </source>
</reference>
<dbReference type="PANTHER" id="PTHR42742:SF3">
    <property type="entry name" value="FRUCTOKINASE"/>
    <property type="match status" value="1"/>
</dbReference>
<gene>
    <name evidence="4" type="ORF">NMN56_027710</name>
</gene>
<dbReference type="InterPro" id="IPR014710">
    <property type="entry name" value="RmlC-like_jellyroll"/>
</dbReference>
<keyword evidence="1" id="KW-0479">Metal-binding</keyword>
<comment type="caution">
    <text evidence="4">The sequence shown here is derived from an EMBL/GenBank/DDBJ whole genome shotgun (WGS) entry which is preliminary data.</text>
</comment>
<dbReference type="RefSeq" id="WP_274046358.1">
    <property type="nucleotide sequence ID" value="NZ_JANCPR020000031.1"/>
</dbReference>
<dbReference type="InterPro" id="IPR046457">
    <property type="entry name" value="PMI_typeI_cat"/>
</dbReference>
<keyword evidence="5" id="KW-1185">Reference proteome</keyword>
<keyword evidence="4" id="KW-0413">Isomerase</keyword>
<evidence type="ECO:0000313" key="4">
    <source>
        <dbReference type="EMBL" id="MDJ1135672.1"/>
    </source>
</evidence>
<dbReference type="Pfam" id="PF20511">
    <property type="entry name" value="PMI_typeI_cat"/>
    <property type="match status" value="1"/>
</dbReference>
<keyword evidence="2" id="KW-0862">Zinc</keyword>
<dbReference type="GO" id="GO:0016853">
    <property type="term" value="F:isomerase activity"/>
    <property type="evidence" value="ECO:0007669"/>
    <property type="project" value="UniProtKB-KW"/>
</dbReference>
<name>A0ABT7A3M9_9ACTN</name>
<sequence length="370" mass="40030">MSRTGTGWYPLRLTTPVKQHVFGGRYIPRYLGRDGMPEGRIAETWEVSDVEGDGAHIVNGALAGRSLRGLTEEFPEELVGRGWRGGPRFPLLTKFIDAYRPLPVHLHPDDEAARRLEGEPNGKTEAWHIVAAAPGATALVGVREGVGRDELRRALLAQDFDSVMRRLPVLAGRTIYVPAGTLHSFGPETLVYEIEQTSDLQQHAMRHRMEDGSPIPDDQWHSHIEALLDEWKPAPRPEFTPGLTLPSGEGTERRVLCAGPYFALERLRAHSHAGALVRAFDTAVVLSNVGTPTTVTCGPFSEPLGRASTLLLPAALGFVEIQAPADVLIGYVPDLNHDIRTPLLAAGHPAADVAALGEGLGGHSPTDQGT</sequence>
<dbReference type="SUPFAM" id="SSF51182">
    <property type="entry name" value="RmlC-like cupins"/>
    <property type="match status" value="1"/>
</dbReference>
<dbReference type="Gene3D" id="2.60.120.10">
    <property type="entry name" value="Jelly Rolls"/>
    <property type="match status" value="1"/>
</dbReference>
<organism evidence="4 5">
    <name type="scientific">Streptomyces iconiensis</name>
    <dbReference type="NCBI Taxonomy" id="1384038"/>
    <lineage>
        <taxon>Bacteria</taxon>
        <taxon>Bacillati</taxon>
        <taxon>Actinomycetota</taxon>
        <taxon>Actinomycetes</taxon>
        <taxon>Kitasatosporales</taxon>
        <taxon>Streptomycetaceae</taxon>
        <taxon>Streptomyces</taxon>
    </lineage>
</organism>
<evidence type="ECO:0000256" key="1">
    <source>
        <dbReference type="ARBA" id="ARBA00022723"/>
    </source>
</evidence>
<dbReference type="CDD" id="cd07010">
    <property type="entry name" value="cupin_PMI_type_I_N_bac"/>
    <property type="match status" value="1"/>
</dbReference>
<protein>
    <submittedName>
        <fullName evidence="4">Mannose-6-phosphate isomerase</fullName>
    </submittedName>
</protein>
<evidence type="ECO:0000313" key="5">
    <source>
        <dbReference type="Proteomes" id="UP001214441"/>
    </source>
</evidence>
<evidence type="ECO:0000256" key="2">
    <source>
        <dbReference type="ARBA" id="ARBA00022833"/>
    </source>
</evidence>
<dbReference type="Proteomes" id="UP001214441">
    <property type="component" value="Unassembled WGS sequence"/>
</dbReference>
<proteinExistence type="predicted"/>
<evidence type="ECO:0000259" key="3">
    <source>
        <dbReference type="Pfam" id="PF20511"/>
    </source>
</evidence>
<dbReference type="InterPro" id="IPR011051">
    <property type="entry name" value="RmlC_Cupin_sf"/>
</dbReference>